<evidence type="ECO:0000256" key="14">
    <source>
        <dbReference type="ARBA" id="ARBA00023136"/>
    </source>
</evidence>
<feature type="transmembrane region" description="Helical" evidence="20">
    <location>
        <begin position="282"/>
        <end position="300"/>
    </location>
</feature>
<feature type="transmembrane region" description="Helical" evidence="20">
    <location>
        <begin position="398"/>
        <end position="420"/>
    </location>
</feature>
<keyword evidence="14 20" id="KW-0472">Membrane</keyword>
<feature type="transmembrane region" description="Helical" evidence="20">
    <location>
        <begin position="227"/>
        <end position="245"/>
    </location>
</feature>
<dbReference type="Proteomes" id="UP001470230">
    <property type="component" value="Unassembled WGS sequence"/>
</dbReference>
<evidence type="ECO:0000256" key="5">
    <source>
        <dbReference type="ARBA" id="ARBA00013225"/>
    </source>
</evidence>
<feature type="transmembrane region" description="Helical" evidence="20">
    <location>
        <begin position="153"/>
        <end position="169"/>
    </location>
</feature>
<dbReference type="InterPro" id="IPR033895">
    <property type="entry name" value="GPT"/>
</dbReference>
<dbReference type="EMBL" id="JAPFFF010000012">
    <property type="protein sequence ID" value="KAK8876111.1"/>
    <property type="molecule type" value="Genomic_DNA"/>
</dbReference>
<keyword evidence="7" id="KW-0328">Glycosyltransferase</keyword>
<comment type="cofactor">
    <cofactor evidence="1">
        <name>Mg(2+)</name>
        <dbReference type="ChEBI" id="CHEBI:18420"/>
    </cofactor>
</comment>
<reference evidence="21 22" key="1">
    <citation type="submission" date="2024-04" db="EMBL/GenBank/DDBJ databases">
        <title>Tritrichomonas musculus Genome.</title>
        <authorList>
            <person name="Alves-Ferreira E."/>
            <person name="Grigg M."/>
            <person name="Lorenzi H."/>
            <person name="Galac M."/>
        </authorList>
    </citation>
    <scope>NUCLEOTIDE SEQUENCE [LARGE SCALE GENOMIC DNA]</scope>
    <source>
        <strain evidence="21 22">EAF2021</strain>
    </source>
</reference>
<dbReference type="PANTHER" id="PTHR10571">
    <property type="entry name" value="UDP-N-ACETYLGLUCOSAMINE--DOLICHYL-PHOSPHATE N-ACETYLGLUCOSAMINEPHOSPHOTRANSFERASE"/>
    <property type="match status" value="1"/>
</dbReference>
<evidence type="ECO:0000256" key="1">
    <source>
        <dbReference type="ARBA" id="ARBA00001946"/>
    </source>
</evidence>
<evidence type="ECO:0000256" key="4">
    <source>
        <dbReference type="ARBA" id="ARBA00009317"/>
    </source>
</evidence>
<evidence type="ECO:0000256" key="2">
    <source>
        <dbReference type="ARBA" id="ARBA00004477"/>
    </source>
</evidence>
<evidence type="ECO:0000256" key="7">
    <source>
        <dbReference type="ARBA" id="ARBA00022676"/>
    </source>
</evidence>
<feature type="transmembrane region" description="Helical" evidence="20">
    <location>
        <begin position="77"/>
        <end position="95"/>
    </location>
</feature>
<evidence type="ECO:0000256" key="20">
    <source>
        <dbReference type="SAM" id="Phobius"/>
    </source>
</evidence>
<keyword evidence="11" id="KW-0256">Endoplasmic reticulum</keyword>
<feature type="transmembrane region" description="Helical" evidence="20">
    <location>
        <begin position="51"/>
        <end position="71"/>
    </location>
</feature>
<evidence type="ECO:0000256" key="3">
    <source>
        <dbReference type="ARBA" id="ARBA00004922"/>
    </source>
</evidence>
<comment type="subcellular location">
    <subcellularLocation>
        <location evidence="2">Endoplasmic reticulum membrane</location>
        <topology evidence="2">Multi-pass membrane protein</topology>
    </subcellularLocation>
</comment>
<comment type="pathway">
    <text evidence="3">Protein modification; protein glycosylation.</text>
</comment>
<keyword evidence="9 20" id="KW-0812">Transmembrane</keyword>
<gene>
    <name evidence="21" type="ORF">M9Y10_006298</name>
</gene>
<evidence type="ECO:0000256" key="8">
    <source>
        <dbReference type="ARBA" id="ARBA00022679"/>
    </source>
</evidence>
<evidence type="ECO:0000313" key="21">
    <source>
        <dbReference type="EMBL" id="KAK8876111.1"/>
    </source>
</evidence>
<evidence type="ECO:0000256" key="9">
    <source>
        <dbReference type="ARBA" id="ARBA00022692"/>
    </source>
</evidence>
<evidence type="ECO:0000256" key="11">
    <source>
        <dbReference type="ARBA" id="ARBA00022824"/>
    </source>
</evidence>
<feature type="compositionally biased region" description="Basic and acidic residues" evidence="19">
    <location>
        <begin position="1"/>
        <end position="13"/>
    </location>
</feature>
<comment type="similarity">
    <text evidence="4">Belongs to the glycosyltransferase 4 family.</text>
</comment>
<keyword evidence="10" id="KW-0479">Metal-binding</keyword>
<evidence type="ECO:0000256" key="19">
    <source>
        <dbReference type="SAM" id="MobiDB-lite"/>
    </source>
</evidence>
<evidence type="ECO:0000256" key="6">
    <source>
        <dbReference type="ARBA" id="ARBA00017659"/>
    </source>
</evidence>
<feature type="compositionally biased region" description="Basic and acidic residues" evidence="19">
    <location>
        <begin position="24"/>
        <end position="38"/>
    </location>
</feature>
<comment type="catalytic activity">
    <reaction evidence="18">
        <text>a di-trans,poly-cis-dolichyl phosphate + UDP-N-acetyl-alpha-D-glucosamine = an N-acetyl-alpha-D-glucosaminyl-diphospho-di-trans,poly-cis-dolichol + UMP</text>
        <dbReference type="Rhea" id="RHEA:13289"/>
        <dbReference type="Rhea" id="RHEA-COMP:19498"/>
        <dbReference type="Rhea" id="RHEA-COMP:19507"/>
        <dbReference type="ChEBI" id="CHEBI:57683"/>
        <dbReference type="ChEBI" id="CHEBI:57705"/>
        <dbReference type="ChEBI" id="CHEBI:57865"/>
        <dbReference type="ChEBI" id="CHEBI:58427"/>
        <dbReference type="EC" id="2.7.8.15"/>
    </reaction>
    <physiologicalReaction direction="left-to-right" evidence="18">
        <dbReference type="Rhea" id="RHEA:13290"/>
    </physiologicalReaction>
</comment>
<comment type="function">
    <text evidence="17">UDP-N-acetylglucosamine--dolichyl-phosphate N-acetylglucosaminephosphotransferase that operates in the biosynthetic pathway of dolichol-linked oligosaccharides, the glycan precursors employed in protein asparagine (N)-glycosylation. The assembly of dolichol-linked oligosaccharides begins on the cytosolic side of the endoplasmic reticulum membrane and finishes in its lumen. The sequential addition of sugars to dolichol pyrophosphate produces dolichol-linked oligosaccharides containing fourteen sugars, including two GlcNAcs, nine mannoses and three glucoses. Once assembled, the oligosaccharide is transferred from the lipid to nascent proteins by oligosaccharyltransferases. Catalyzes the initial step of dolichol-linked oligosaccharide biosynthesis, transfering GlcNAc-1-P from cytosolic UDP-GlcNAc onto the carrier lipid dolichyl phosphate (P-dolichol), yielding GlcNAc-P-P-dolichol embedded in the cytoplasmic leaflet of the endoplasmic reticulum membrane.</text>
</comment>
<evidence type="ECO:0000313" key="22">
    <source>
        <dbReference type="Proteomes" id="UP001470230"/>
    </source>
</evidence>
<sequence length="423" mass="48079">MKQERNKSAKNKVEANLNTKGTNKNKDDTTDNRSESKTQESTTQFKAHFRFIYYLLPCIFLSTIGYIFMNHNSDNQIIYITALAAISYFITIFAINSCMESHKEHGFSGVDLNKGFDPKTGPRIPESMGLESSAIMVGLVIITTVFLQTKEKIYRGLISIILTTFLGFADDVLNIRWRVKILIPFFSVLPLILDYDGPTTICLKGILSPLHKLFNFIAVDNENIDIGYLYLIYIFCLFVFCTHSINIYAGINGLEVGQSLITAIFLLYHASRDWETEEGSRAAVYLLVPFIFTTYALLYSNWFPSKVFVGDTFTLTAGAVIATAGILSHSVEMTLLFMMPELINFTLSFPQLIGIVKCPRHRLPTYNPETKKLVGQKHNLNLVNYWLILFGPKNEERLFIELLFFQILCCVSALGVRHLYLYS</sequence>
<evidence type="ECO:0000256" key="17">
    <source>
        <dbReference type="ARBA" id="ARBA00044717"/>
    </source>
</evidence>
<evidence type="ECO:0000256" key="10">
    <source>
        <dbReference type="ARBA" id="ARBA00022723"/>
    </source>
</evidence>
<feature type="transmembrane region" description="Helical" evidence="20">
    <location>
        <begin position="128"/>
        <end position="147"/>
    </location>
</feature>
<keyword evidence="12" id="KW-0460">Magnesium</keyword>
<proteinExistence type="inferred from homology"/>
<dbReference type="InterPro" id="IPR000715">
    <property type="entry name" value="Glycosyl_transferase_4"/>
</dbReference>
<evidence type="ECO:0000256" key="15">
    <source>
        <dbReference type="ARBA" id="ARBA00029567"/>
    </source>
</evidence>
<feature type="region of interest" description="Disordered" evidence="19">
    <location>
        <begin position="1"/>
        <end position="40"/>
    </location>
</feature>
<name>A0ABR2JEA8_9EUKA</name>
<evidence type="ECO:0000256" key="13">
    <source>
        <dbReference type="ARBA" id="ARBA00022989"/>
    </source>
</evidence>
<keyword evidence="22" id="KW-1185">Reference proteome</keyword>
<organism evidence="21 22">
    <name type="scientific">Tritrichomonas musculus</name>
    <dbReference type="NCBI Taxonomy" id="1915356"/>
    <lineage>
        <taxon>Eukaryota</taxon>
        <taxon>Metamonada</taxon>
        <taxon>Parabasalia</taxon>
        <taxon>Tritrichomonadida</taxon>
        <taxon>Tritrichomonadidae</taxon>
        <taxon>Tritrichomonas</taxon>
    </lineage>
</organism>
<protein>
    <recommendedName>
        <fullName evidence="6">UDP-N-acetylglucosamine--dolichyl-phosphate N-acetylglucosaminephosphotransferase</fullName>
        <ecNumber evidence="5">2.7.8.15</ecNumber>
    </recommendedName>
    <alternativeName>
        <fullName evidence="15">GlcNAc-1-P transferase</fullName>
    </alternativeName>
    <alternativeName>
        <fullName evidence="16">N-acetylglucosamine-1-phosphate transferase</fullName>
    </alternativeName>
</protein>
<dbReference type="CDD" id="cd06855">
    <property type="entry name" value="GT_GPT_euk"/>
    <property type="match status" value="1"/>
</dbReference>
<dbReference type="Pfam" id="PF00953">
    <property type="entry name" value="Glycos_transf_4"/>
    <property type="match status" value="1"/>
</dbReference>
<comment type="caution">
    <text evidence="21">The sequence shown here is derived from an EMBL/GenBank/DDBJ whole genome shotgun (WGS) entry which is preliminary data.</text>
</comment>
<evidence type="ECO:0000256" key="12">
    <source>
        <dbReference type="ARBA" id="ARBA00022842"/>
    </source>
</evidence>
<keyword evidence="13 20" id="KW-1133">Transmembrane helix</keyword>
<evidence type="ECO:0000256" key="18">
    <source>
        <dbReference type="ARBA" id="ARBA00045078"/>
    </source>
</evidence>
<evidence type="ECO:0000256" key="16">
    <source>
        <dbReference type="ARBA" id="ARBA00033238"/>
    </source>
</evidence>
<keyword evidence="8" id="KW-0808">Transferase</keyword>
<dbReference type="PANTHER" id="PTHR10571:SF0">
    <property type="entry name" value="UDP-N-ACETYLGLUCOSAMINE--DOLICHYL-PHOSPHATE N-ACETYLGLUCOSAMINEPHOSPHOTRANSFERASE"/>
    <property type="match status" value="1"/>
</dbReference>
<accession>A0ABR2JEA8</accession>
<dbReference type="EC" id="2.7.8.15" evidence="5"/>